<gene>
    <name evidence="1" type="ORF">SE17_31520</name>
</gene>
<dbReference type="NCBIfam" id="TIGR02436">
    <property type="entry name" value="four helix bundle protein"/>
    <property type="match status" value="1"/>
</dbReference>
<sequence length="104" mass="11884">MIRLYTHLQKTCLFDDAAMVLAKQLLRSGTSVAANHRESKHSRSKADRIAKFHIMLQELEESALWIELLHEHQMARAEGLQQLLDETDQLISIFVASIKTLRGS</sequence>
<dbReference type="InterPro" id="IPR036583">
    <property type="entry name" value="23S_rRNA_IVS_sf"/>
</dbReference>
<dbReference type="PIRSF" id="PIRSF035652">
    <property type="entry name" value="CHP02436"/>
    <property type="match status" value="1"/>
</dbReference>
<dbReference type="Proteomes" id="UP000050509">
    <property type="component" value="Unassembled WGS sequence"/>
</dbReference>
<evidence type="ECO:0000313" key="2">
    <source>
        <dbReference type="Proteomes" id="UP000050509"/>
    </source>
</evidence>
<organism evidence="1 2">
    <name type="scientific">Kouleothrix aurantiaca</name>
    <dbReference type="NCBI Taxonomy" id="186479"/>
    <lineage>
        <taxon>Bacteria</taxon>
        <taxon>Bacillati</taxon>
        <taxon>Chloroflexota</taxon>
        <taxon>Chloroflexia</taxon>
        <taxon>Chloroflexales</taxon>
        <taxon>Roseiflexineae</taxon>
        <taxon>Roseiflexaceae</taxon>
        <taxon>Kouleothrix</taxon>
    </lineage>
</organism>
<dbReference type="PANTHER" id="PTHR38471">
    <property type="entry name" value="FOUR HELIX BUNDLE PROTEIN"/>
    <property type="match status" value="1"/>
</dbReference>
<name>A0A0P9EZY6_9CHLR</name>
<keyword evidence="2" id="KW-1185">Reference proteome</keyword>
<dbReference type="InterPro" id="IPR012657">
    <property type="entry name" value="23S_rRNA-intervening_sequence"/>
</dbReference>
<protein>
    <recommendedName>
        <fullName evidence="3">Four helix bundle protein</fullName>
    </recommendedName>
</protein>
<evidence type="ECO:0008006" key="3">
    <source>
        <dbReference type="Google" id="ProtNLM"/>
    </source>
</evidence>
<dbReference type="EMBL" id="LJCR01001846">
    <property type="protein sequence ID" value="KPV49632.1"/>
    <property type="molecule type" value="Genomic_DNA"/>
</dbReference>
<accession>A0A0P9EZY6</accession>
<reference evidence="1 2" key="1">
    <citation type="submission" date="2015-09" db="EMBL/GenBank/DDBJ databases">
        <title>Draft genome sequence of Kouleothrix aurantiaca JCM 19913.</title>
        <authorList>
            <person name="Hemp J."/>
        </authorList>
    </citation>
    <scope>NUCLEOTIDE SEQUENCE [LARGE SCALE GENOMIC DNA]</scope>
    <source>
        <strain evidence="1 2">COM-B</strain>
    </source>
</reference>
<dbReference type="AlphaFoldDB" id="A0A0P9EZY6"/>
<proteinExistence type="predicted"/>
<dbReference type="SUPFAM" id="SSF158446">
    <property type="entry name" value="IVS-encoded protein-like"/>
    <property type="match status" value="1"/>
</dbReference>
<comment type="caution">
    <text evidence="1">The sequence shown here is derived from an EMBL/GenBank/DDBJ whole genome shotgun (WGS) entry which is preliminary data.</text>
</comment>
<dbReference type="Gene3D" id="1.20.1440.60">
    <property type="entry name" value="23S rRNA-intervening sequence"/>
    <property type="match status" value="1"/>
</dbReference>
<dbReference type="PANTHER" id="PTHR38471:SF2">
    <property type="entry name" value="FOUR HELIX BUNDLE PROTEIN"/>
    <property type="match status" value="1"/>
</dbReference>
<dbReference type="Pfam" id="PF05635">
    <property type="entry name" value="23S_rRNA_IVP"/>
    <property type="match status" value="1"/>
</dbReference>
<evidence type="ECO:0000313" key="1">
    <source>
        <dbReference type="EMBL" id="KPV49632.1"/>
    </source>
</evidence>